<dbReference type="Pfam" id="PF00150">
    <property type="entry name" value="Cellulase"/>
    <property type="match status" value="1"/>
</dbReference>
<keyword evidence="2 4" id="KW-0378">Hydrolase</keyword>
<dbReference type="SUPFAM" id="SSF50370">
    <property type="entry name" value="Ricin B-like lectins"/>
    <property type="match status" value="1"/>
</dbReference>
<dbReference type="AlphaFoldDB" id="A0A6J1GKH5"/>
<comment type="similarity">
    <text evidence="1 4">Belongs to the glycosyl hydrolase 5 (cellulase A) family.</text>
</comment>
<keyword evidence="3 4" id="KW-0326">Glycosidase</keyword>
<feature type="domain" description="Glycoside hydrolase family 5" evidence="5">
    <location>
        <begin position="10"/>
        <end position="293"/>
    </location>
</feature>
<dbReference type="InterPro" id="IPR017853">
    <property type="entry name" value="GH"/>
</dbReference>
<dbReference type="Gene3D" id="2.80.10.50">
    <property type="match status" value="1"/>
</dbReference>
<dbReference type="Gene3D" id="3.20.20.80">
    <property type="entry name" value="Glycosidases"/>
    <property type="match status" value="1"/>
</dbReference>
<evidence type="ECO:0000256" key="3">
    <source>
        <dbReference type="ARBA" id="ARBA00023295"/>
    </source>
</evidence>
<dbReference type="InterPro" id="IPR035992">
    <property type="entry name" value="Ricin_B-like_lectins"/>
</dbReference>
<dbReference type="PANTHER" id="PTHR31263">
    <property type="entry name" value="CELLULASE FAMILY PROTEIN (AFU_ORTHOLOGUE AFUA_5G14560)"/>
    <property type="match status" value="1"/>
</dbReference>
<protein>
    <submittedName>
        <fullName evidence="7">Uncharacterized protein LOC111454747</fullName>
    </submittedName>
</protein>
<organism evidence="6 7">
    <name type="scientific">Cucurbita moschata</name>
    <name type="common">Winter crookneck squash</name>
    <name type="synonym">Cucurbita pepo var. moschata</name>
    <dbReference type="NCBI Taxonomy" id="3662"/>
    <lineage>
        <taxon>Eukaryota</taxon>
        <taxon>Viridiplantae</taxon>
        <taxon>Streptophyta</taxon>
        <taxon>Embryophyta</taxon>
        <taxon>Tracheophyta</taxon>
        <taxon>Spermatophyta</taxon>
        <taxon>Magnoliopsida</taxon>
        <taxon>eudicotyledons</taxon>
        <taxon>Gunneridae</taxon>
        <taxon>Pentapetalae</taxon>
        <taxon>rosids</taxon>
        <taxon>fabids</taxon>
        <taxon>Cucurbitales</taxon>
        <taxon>Cucurbitaceae</taxon>
        <taxon>Cucurbiteae</taxon>
        <taxon>Cucurbita</taxon>
    </lineage>
</organism>
<gene>
    <name evidence="7" type="primary">LOC111454747</name>
</gene>
<proteinExistence type="inferred from homology"/>
<dbReference type="SUPFAM" id="SSF51445">
    <property type="entry name" value="(Trans)glycosidases"/>
    <property type="match status" value="1"/>
</dbReference>
<dbReference type="PANTHER" id="PTHR31263:SF0">
    <property type="entry name" value="CELLULASE FAMILY PROTEIN (AFU_ORTHOLOGUE AFUA_5G14560)"/>
    <property type="match status" value="1"/>
</dbReference>
<dbReference type="KEGG" id="cmos:111454747"/>
<evidence type="ECO:0000313" key="7">
    <source>
        <dbReference type="RefSeq" id="XP_022952039.1"/>
    </source>
</evidence>
<dbReference type="GO" id="GO:0000272">
    <property type="term" value="P:polysaccharide catabolic process"/>
    <property type="evidence" value="ECO:0007669"/>
    <property type="project" value="InterPro"/>
</dbReference>
<evidence type="ECO:0000256" key="2">
    <source>
        <dbReference type="ARBA" id="ARBA00022801"/>
    </source>
</evidence>
<dbReference type="Proteomes" id="UP000504609">
    <property type="component" value="Unplaced"/>
</dbReference>
<keyword evidence="6" id="KW-1185">Reference proteome</keyword>
<name>A0A6J1GKH5_CUCMO</name>
<evidence type="ECO:0000259" key="5">
    <source>
        <dbReference type="Pfam" id="PF00150"/>
    </source>
</evidence>
<dbReference type="GO" id="GO:0004553">
    <property type="term" value="F:hydrolase activity, hydrolyzing O-glycosyl compounds"/>
    <property type="evidence" value="ECO:0007669"/>
    <property type="project" value="InterPro"/>
</dbReference>
<evidence type="ECO:0000313" key="6">
    <source>
        <dbReference type="Proteomes" id="UP000504609"/>
    </source>
</evidence>
<accession>A0A6J1GKH5</accession>
<evidence type="ECO:0000256" key="1">
    <source>
        <dbReference type="ARBA" id="ARBA00005641"/>
    </source>
</evidence>
<sequence length="474" mass="53160">MVAQGLDKRPLKELVAEISTRKFNCVRLTWSVHMFTRYAYETIGDVFDGLDIADVKNGVKKHNPEILKMTVAKAFQTVINALGSEKIMVILDNHISQPRWCCSLDDGNGFFGDCNFNPSEWLQSLSFVAVQFTCNPYVVGMSLRNELRGSLSNADAWCYYVRQGSQLIHRINPNLLVVISGLNYDNDLSHLKKRPLGYTLHNKVVLEAHLYSFSGDHESKFTKNPLNVICDQIMEKFEKEAGFVVDMENPYPLFLSEFGYDQSGGNDAQNRFMSCFLARIVEKDIDWALWAFQGSYMYRQGHQDIEESFGVMDYSWTKDRNPKLQQLLQLAKRINQDPNSKAPMSYIMLHPASGQCVKSNSNGEAELGDCTALTQWNHSGDASLMKLSSGKCLKSAGDGKSPVVSDDCSGDGSNWTVASKAKLQLATKIGEDNFCLEKESDTSIVVKKCICLDEGSCMDDPQSQWFKLIPTNVA</sequence>
<evidence type="ECO:0000256" key="4">
    <source>
        <dbReference type="RuleBase" id="RU361153"/>
    </source>
</evidence>
<reference evidence="7" key="1">
    <citation type="submission" date="2025-08" db="UniProtKB">
        <authorList>
            <consortium name="RefSeq"/>
        </authorList>
    </citation>
    <scope>IDENTIFICATION</scope>
    <source>
        <tissue evidence="7">Young leaves</tissue>
    </source>
</reference>
<dbReference type="RefSeq" id="XP_022952039.1">
    <property type="nucleotide sequence ID" value="XM_023096271.1"/>
</dbReference>
<dbReference type="InterPro" id="IPR001547">
    <property type="entry name" value="Glyco_hydro_5"/>
</dbReference>
<dbReference type="GeneID" id="111454747"/>